<dbReference type="InterPro" id="IPR050807">
    <property type="entry name" value="TransReg_Diox_bact_type"/>
</dbReference>
<keyword evidence="1" id="KW-0238">DNA-binding</keyword>
<keyword evidence="4" id="KW-1185">Reference proteome</keyword>
<feature type="domain" description="HTH cro/C1-type" evidence="2">
    <location>
        <begin position="8"/>
        <end position="62"/>
    </location>
</feature>
<proteinExistence type="predicted"/>
<evidence type="ECO:0000259" key="2">
    <source>
        <dbReference type="PROSITE" id="PS50943"/>
    </source>
</evidence>
<dbReference type="Proteomes" id="UP001165498">
    <property type="component" value="Unassembled WGS sequence"/>
</dbReference>
<protein>
    <submittedName>
        <fullName evidence="3">Helix-turn-helix domain-containing protein</fullName>
    </submittedName>
</protein>
<dbReference type="Gene3D" id="1.10.260.40">
    <property type="entry name" value="lambda repressor-like DNA-binding domains"/>
    <property type="match status" value="1"/>
</dbReference>
<evidence type="ECO:0000313" key="3">
    <source>
        <dbReference type="EMBL" id="MCQ4167459.1"/>
    </source>
</evidence>
<gene>
    <name evidence="3" type="ORF">NM961_22310</name>
</gene>
<dbReference type="EMBL" id="JANFQO010000031">
    <property type="protein sequence ID" value="MCQ4167459.1"/>
    <property type="molecule type" value="Genomic_DNA"/>
</dbReference>
<dbReference type="SMART" id="SM00530">
    <property type="entry name" value="HTH_XRE"/>
    <property type="match status" value="1"/>
</dbReference>
<reference evidence="3" key="1">
    <citation type="submission" date="2022-07" db="EMBL/GenBank/DDBJ databases">
        <title>Tahibacter sp., a new gammaproteobacterium isolated from the silt sample collected at pig farm.</title>
        <authorList>
            <person name="Chen H."/>
        </authorList>
    </citation>
    <scope>NUCLEOTIDE SEQUENCE</scope>
    <source>
        <strain evidence="3">P2K</strain>
    </source>
</reference>
<dbReference type="PANTHER" id="PTHR46797">
    <property type="entry name" value="HTH-TYPE TRANSCRIPTIONAL REGULATOR"/>
    <property type="match status" value="1"/>
</dbReference>
<dbReference type="RefSeq" id="WP_255916646.1">
    <property type="nucleotide sequence ID" value="NZ_JANFQO010000031.1"/>
</dbReference>
<dbReference type="InterPro" id="IPR010982">
    <property type="entry name" value="Lambda_DNA-bd_dom_sf"/>
</dbReference>
<organism evidence="3 4">
    <name type="scientific">Tahibacter harae</name>
    <dbReference type="NCBI Taxonomy" id="2963937"/>
    <lineage>
        <taxon>Bacteria</taxon>
        <taxon>Pseudomonadati</taxon>
        <taxon>Pseudomonadota</taxon>
        <taxon>Gammaproteobacteria</taxon>
        <taxon>Lysobacterales</taxon>
        <taxon>Rhodanobacteraceae</taxon>
        <taxon>Tahibacter</taxon>
    </lineage>
</organism>
<name>A0ABT1QYU5_9GAMM</name>
<comment type="caution">
    <text evidence="3">The sequence shown here is derived from an EMBL/GenBank/DDBJ whole genome shotgun (WGS) entry which is preliminary data.</text>
</comment>
<evidence type="ECO:0000313" key="4">
    <source>
        <dbReference type="Proteomes" id="UP001165498"/>
    </source>
</evidence>
<dbReference type="CDD" id="cd00093">
    <property type="entry name" value="HTH_XRE"/>
    <property type="match status" value="1"/>
</dbReference>
<dbReference type="InterPro" id="IPR001387">
    <property type="entry name" value="Cro/C1-type_HTH"/>
</dbReference>
<dbReference type="Pfam" id="PF01381">
    <property type="entry name" value="HTH_3"/>
    <property type="match status" value="1"/>
</dbReference>
<dbReference type="SUPFAM" id="SSF47413">
    <property type="entry name" value="lambda repressor-like DNA-binding domains"/>
    <property type="match status" value="1"/>
</dbReference>
<accession>A0ABT1QYU5</accession>
<dbReference type="PROSITE" id="PS50943">
    <property type="entry name" value="HTH_CROC1"/>
    <property type="match status" value="1"/>
</dbReference>
<evidence type="ECO:0000256" key="1">
    <source>
        <dbReference type="ARBA" id="ARBA00023125"/>
    </source>
</evidence>
<sequence>MDTFGSRMKALRSERGLTQEDLAHEVGVTKGAISQWERDGTEPNFAALAVIARTLGVSLDGLILGPAATFTAEASLTTKEAELLALFRSLSAKKRTALLVLLDL</sequence>
<dbReference type="PANTHER" id="PTHR46797:SF1">
    <property type="entry name" value="METHYLPHOSPHONATE SYNTHASE"/>
    <property type="match status" value="1"/>
</dbReference>